<keyword evidence="3 6" id="KW-0812">Transmembrane</keyword>
<feature type="transmembrane region" description="Helical" evidence="6">
    <location>
        <begin position="177"/>
        <end position="194"/>
    </location>
</feature>
<evidence type="ECO:0000256" key="2">
    <source>
        <dbReference type="ARBA" id="ARBA00022448"/>
    </source>
</evidence>
<dbReference type="SUPFAM" id="SSF103473">
    <property type="entry name" value="MFS general substrate transporter"/>
    <property type="match status" value="1"/>
</dbReference>
<dbReference type="GO" id="GO:0035348">
    <property type="term" value="P:acetyl-CoA transmembrane transport"/>
    <property type="evidence" value="ECO:0007669"/>
    <property type="project" value="InterPro"/>
</dbReference>
<dbReference type="PANTHER" id="PTHR12778">
    <property type="entry name" value="SOLUTE CARRIER FAMILY 33 ACETYL-COA TRANSPORTER -RELATED"/>
    <property type="match status" value="1"/>
</dbReference>
<feature type="transmembrane region" description="Helical" evidence="6">
    <location>
        <begin position="322"/>
        <end position="345"/>
    </location>
</feature>
<evidence type="ECO:0000256" key="4">
    <source>
        <dbReference type="ARBA" id="ARBA00022989"/>
    </source>
</evidence>
<proteinExistence type="predicted"/>
<evidence type="ECO:0000256" key="6">
    <source>
        <dbReference type="SAM" id="Phobius"/>
    </source>
</evidence>
<dbReference type="InterPro" id="IPR036259">
    <property type="entry name" value="MFS_trans_sf"/>
</dbReference>
<feature type="transmembrane region" description="Helical" evidence="6">
    <location>
        <begin position="390"/>
        <end position="408"/>
    </location>
</feature>
<feature type="transmembrane region" description="Helical" evidence="6">
    <location>
        <begin position="82"/>
        <end position="101"/>
    </location>
</feature>
<dbReference type="RefSeq" id="WP_008737245.1">
    <property type="nucleotide sequence ID" value="NZ_CP004387.1"/>
</dbReference>
<dbReference type="InterPro" id="IPR024371">
    <property type="entry name" value="AcetylCoA_trans_1-like"/>
</dbReference>
<dbReference type="GO" id="GO:0008521">
    <property type="term" value="F:acetyl-CoA transmembrane transporter activity"/>
    <property type="evidence" value="ECO:0007669"/>
    <property type="project" value="InterPro"/>
</dbReference>
<feature type="transmembrane region" description="Helical" evidence="6">
    <location>
        <begin position="224"/>
        <end position="243"/>
    </location>
</feature>
<accession>A0A0B4XJZ6</accession>
<dbReference type="Proteomes" id="UP000006764">
    <property type="component" value="Chromosome"/>
</dbReference>
<evidence type="ECO:0000313" key="7">
    <source>
        <dbReference type="EMBL" id="AJD48594.1"/>
    </source>
</evidence>
<feature type="transmembrane region" description="Helical" evidence="6">
    <location>
        <begin position="295"/>
        <end position="316"/>
    </location>
</feature>
<feature type="transmembrane region" description="Helical" evidence="6">
    <location>
        <begin position="153"/>
        <end position="171"/>
    </location>
</feature>
<comment type="subcellular location">
    <subcellularLocation>
        <location evidence="1">Membrane</location>
        <topology evidence="1">Multi-pass membrane protein</topology>
    </subcellularLocation>
</comment>
<dbReference type="EMBL" id="CP004387">
    <property type="protein sequence ID" value="AJD48594.1"/>
    <property type="molecule type" value="Genomic_DNA"/>
</dbReference>
<keyword evidence="8" id="KW-1185">Reference proteome</keyword>
<dbReference type="GO" id="GO:0016020">
    <property type="term" value="C:membrane"/>
    <property type="evidence" value="ECO:0007669"/>
    <property type="project" value="UniProtKB-SubCell"/>
</dbReference>
<organism evidence="7 8">
    <name type="scientific">Isoalcanivorax pacificus W11-5</name>
    <dbReference type="NCBI Taxonomy" id="391936"/>
    <lineage>
        <taxon>Bacteria</taxon>
        <taxon>Pseudomonadati</taxon>
        <taxon>Pseudomonadota</taxon>
        <taxon>Gammaproteobacteria</taxon>
        <taxon>Oceanospirillales</taxon>
        <taxon>Alcanivoracaceae</taxon>
        <taxon>Isoalcanivorax</taxon>
    </lineage>
</organism>
<reference evidence="7 8" key="1">
    <citation type="journal article" date="2012" name="J. Bacteriol.">
        <title>Genome sequence of an alkane-degrading bacterium, Alcanivorax pacificus type strain W11-5, isolated from deep sea sediment.</title>
        <authorList>
            <person name="Lai Q."/>
            <person name="Shao Z."/>
        </authorList>
    </citation>
    <scope>NUCLEOTIDE SEQUENCE [LARGE SCALE GENOMIC DNA]</scope>
    <source>
        <strain evidence="7 8">W11-5</strain>
    </source>
</reference>
<dbReference type="InterPro" id="IPR004752">
    <property type="entry name" value="AmpG_permease/AT-1"/>
</dbReference>
<evidence type="ECO:0000256" key="3">
    <source>
        <dbReference type="ARBA" id="ARBA00022692"/>
    </source>
</evidence>
<dbReference type="PANTHER" id="PTHR12778:SF10">
    <property type="entry name" value="MAJOR FACILITATOR SUPERFAMILY DOMAIN-CONTAINING PROTEIN 3"/>
    <property type="match status" value="1"/>
</dbReference>
<gene>
    <name evidence="7" type="ORF">S7S_10910</name>
</gene>
<dbReference type="AlphaFoldDB" id="A0A0B4XJZ6"/>
<keyword evidence="4 6" id="KW-1133">Transmembrane helix</keyword>
<evidence type="ECO:0000256" key="5">
    <source>
        <dbReference type="ARBA" id="ARBA00023136"/>
    </source>
</evidence>
<keyword evidence="2" id="KW-0813">Transport</keyword>
<feature type="transmembrane region" description="Helical" evidence="6">
    <location>
        <begin position="365"/>
        <end position="384"/>
    </location>
</feature>
<feature type="transmembrane region" description="Helical" evidence="6">
    <location>
        <begin position="48"/>
        <end position="70"/>
    </location>
</feature>
<protein>
    <submittedName>
        <fullName evidence="7">Transmembrane transport protein</fullName>
    </submittedName>
</protein>
<dbReference type="Pfam" id="PF13000">
    <property type="entry name" value="Acatn"/>
    <property type="match status" value="1"/>
</dbReference>
<dbReference type="HOGENOM" id="CLU_029352_4_2_6"/>
<feature type="transmembrane region" description="Helical" evidence="6">
    <location>
        <begin position="107"/>
        <end position="132"/>
    </location>
</feature>
<dbReference type="KEGG" id="apac:S7S_10910"/>
<keyword evidence="5 6" id="KW-0472">Membrane</keyword>
<feature type="transmembrane region" description="Helical" evidence="6">
    <location>
        <begin position="263"/>
        <end position="288"/>
    </location>
</feature>
<evidence type="ECO:0000256" key="1">
    <source>
        <dbReference type="ARBA" id="ARBA00004141"/>
    </source>
</evidence>
<dbReference type="Gene3D" id="1.20.1250.20">
    <property type="entry name" value="MFS general substrate transporter like domains"/>
    <property type="match status" value="1"/>
</dbReference>
<sequence length="422" mass="45858">MHASKQLWQHRQLLSVLLLFYFAQGLPAGLLAKAIPALARESGMALPYIGLLGLAAIPWALKFVWAPWVDRLGRGRADHRKRWIIGCQLGAAGVMMAVAMVDPRQLFSSGFLSLIALLALLNLLCATQDIAADGMAVRLLTPALRGPGNSIQVVGYKAGLILGGGALLIWIGLLGWQLTFLCVALLLVLMLWPVSRFPEPAAPLADGDLSRPGLRWWWRMLRDFWRRPGMGWWLLILLGYKVGDGFGTRMLKPMLVDAGWSSAAVGQLDVVASLAGLAAALLGGLWLLRLPRLPALVGFGLLQGLAFLFWAMLARLPAPPDGLLWSAALFEQCADALSTVVLFTLMMDHCRPGHEGTDYTLQASVQLMAVGLFSLASGFSAAWLGYSGHFLLSAGLCLAAILAAPAWWRRRRTFTRMDFTAP</sequence>
<evidence type="ECO:0000313" key="8">
    <source>
        <dbReference type="Proteomes" id="UP000006764"/>
    </source>
</evidence>
<name>A0A0B4XJZ6_9GAMM</name>
<dbReference type="STRING" id="391936.S7S_10910"/>